<dbReference type="UniPathway" id="UPA00334">
    <property type="reaction ID" value="UER00455"/>
</dbReference>
<comment type="cofactor">
    <cofactor evidence="4 6">
        <name>pyridoxal 5'-phosphate</name>
        <dbReference type="ChEBI" id="CHEBI:597326"/>
    </cofactor>
</comment>
<keyword evidence="8" id="KW-1185">Reference proteome</keyword>
<proteinExistence type="inferred from homology"/>
<dbReference type="EC" id="3.7.1.3" evidence="4 5"/>
<dbReference type="SUPFAM" id="SSF53383">
    <property type="entry name" value="PLP-dependent transferases"/>
    <property type="match status" value="1"/>
</dbReference>
<comment type="function">
    <text evidence="4 6">Catalyzes the cleavage of L-kynurenine (L-Kyn) and L-3-hydroxykynurenine (L-3OHKyn) into anthranilic acid (AA) and 3-hydroxyanthranilic acid (3-OHAA), respectively.</text>
</comment>
<name>A0A0K0XXU2_9GAMM</name>
<dbReference type="GO" id="GO:0005737">
    <property type="term" value="C:cytoplasm"/>
    <property type="evidence" value="ECO:0007669"/>
    <property type="project" value="UniProtKB-UniRule"/>
</dbReference>
<comment type="subunit">
    <text evidence="4 6">Homodimer.</text>
</comment>
<feature type="binding site" evidence="4">
    <location>
        <position position="214"/>
    </location>
    <ligand>
        <name>pyridoxal 5'-phosphate</name>
        <dbReference type="ChEBI" id="CHEBI:597326"/>
    </ligand>
</feature>
<comment type="pathway">
    <text evidence="4 6">Amino-acid degradation; L-kynurenine degradation; L-alanine and anthranilate from L-kynurenine: step 1/1.</text>
</comment>
<dbReference type="InterPro" id="IPR015424">
    <property type="entry name" value="PyrdxlP-dep_Trfase"/>
</dbReference>
<protein>
    <recommendedName>
        <fullName evidence="4 5">Kynureninase</fullName>
        <ecNumber evidence="4 5">3.7.1.3</ecNumber>
    </recommendedName>
    <alternativeName>
        <fullName evidence="4">L-kynurenine hydrolase</fullName>
    </alternativeName>
</protein>
<feature type="binding site" evidence="4">
    <location>
        <position position="236"/>
    </location>
    <ligand>
        <name>pyridoxal 5'-phosphate</name>
        <dbReference type="ChEBI" id="CHEBI:597326"/>
    </ligand>
</feature>
<evidence type="ECO:0000256" key="4">
    <source>
        <dbReference type="HAMAP-Rule" id="MF_01970"/>
    </source>
</evidence>
<dbReference type="FunFam" id="3.40.640.10:FF:000031">
    <property type="entry name" value="Kynureninase"/>
    <property type="match status" value="1"/>
</dbReference>
<evidence type="ECO:0000313" key="7">
    <source>
        <dbReference type="EMBL" id="AKS42495.1"/>
    </source>
</evidence>
<feature type="binding site" evidence="4">
    <location>
        <position position="100"/>
    </location>
    <ligand>
        <name>pyridoxal 5'-phosphate</name>
        <dbReference type="ChEBI" id="CHEBI:597326"/>
    </ligand>
</feature>
<dbReference type="GO" id="GO:0030170">
    <property type="term" value="F:pyridoxal phosphate binding"/>
    <property type="evidence" value="ECO:0007669"/>
    <property type="project" value="UniProtKB-UniRule"/>
</dbReference>
<organism evidence="7 8">
    <name type="scientific">Wenzhouxiangella marina</name>
    <dbReference type="NCBI Taxonomy" id="1579979"/>
    <lineage>
        <taxon>Bacteria</taxon>
        <taxon>Pseudomonadati</taxon>
        <taxon>Pseudomonadota</taxon>
        <taxon>Gammaproteobacteria</taxon>
        <taxon>Chromatiales</taxon>
        <taxon>Wenzhouxiangellaceae</taxon>
        <taxon>Wenzhouxiangella</taxon>
    </lineage>
</organism>
<dbReference type="AlphaFoldDB" id="A0A0K0XXU2"/>
<dbReference type="EMBL" id="CP012154">
    <property type="protein sequence ID" value="AKS42495.1"/>
    <property type="molecule type" value="Genomic_DNA"/>
</dbReference>
<feature type="binding site" evidence="4">
    <location>
        <position position="294"/>
    </location>
    <ligand>
        <name>pyridoxal 5'-phosphate</name>
        <dbReference type="ChEBI" id="CHEBI:597326"/>
    </ligand>
</feature>
<reference evidence="7 8" key="1">
    <citation type="submission" date="2015-07" db="EMBL/GenBank/DDBJ databases">
        <authorList>
            <person name="Noorani M."/>
        </authorList>
    </citation>
    <scope>NUCLEOTIDE SEQUENCE [LARGE SCALE GENOMIC DNA]</scope>
    <source>
        <strain evidence="7 8">KCTC 42284</strain>
    </source>
</reference>
<feature type="binding site" evidence="4">
    <location>
        <position position="266"/>
    </location>
    <ligand>
        <name>pyridoxal 5'-phosphate</name>
        <dbReference type="ChEBI" id="CHEBI:597326"/>
    </ligand>
</feature>
<dbReference type="Gene3D" id="3.90.1150.10">
    <property type="entry name" value="Aspartate Aminotransferase, domain 1"/>
    <property type="match status" value="1"/>
</dbReference>
<dbReference type="PANTHER" id="PTHR14084:SF0">
    <property type="entry name" value="KYNURENINASE"/>
    <property type="match status" value="1"/>
</dbReference>
<dbReference type="InterPro" id="IPR015421">
    <property type="entry name" value="PyrdxlP-dep_Trfase_major"/>
</dbReference>
<dbReference type="InterPro" id="IPR010111">
    <property type="entry name" value="Kynureninase"/>
</dbReference>
<dbReference type="GO" id="GO:0019805">
    <property type="term" value="P:quinolinate biosynthetic process"/>
    <property type="evidence" value="ECO:0007669"/>
    <property type="project" value="UniProtKB-UniRule"/>
</dbReference>
<dbReference type="PIRSF" id="PIRSF038800">
    <property type="entry name" value="KYNU"/>
    <property type="match status" value="1"/>
</dbReference>
<dbReference type="GO" id="GO:0019441">
    <property type="term" value="P:L-tryptophan catabolic process to kynurenine"/>
    <property type="evidence" value="ECO:0007669"/>
    <property type="project" value="TreeGrafter"/>
</dbReference>
<evidence type="ECO:0000256" key="2">
    <source>
        <dbReference type="ARBA" id="ARBA00022801"/>
    </source>
</evidence>
<comment type="caution">
    <text evidence="4">Lacks conserved residue(s) required for the propagation of feature annotation.</text>
</comment>
<dbReference type="RefSeq" id="WP_049726050.1">
    <property type="nucleotide sequence ID" value="NZ_CP012154.1"/>
</dbReference>
<dbReference type="GO" id="GO:0043420">
    <property type="term" value="P:anthranilate metabolic process"/>
    <property type="evidence" value="ECO:0007669"/>
    <property type="project" value="TreeGrafter"/>
</dbReference>
<dbReference type="NCBIfam" id="TIGR01814">
    <property type="entry name" value="kynureninase"/>
    <property type="match status" value="1"/>
</dbReference>
<dbReference type="GO" id="GO:0030429">
    <property type="term" value="F:kynureninase activity"/>
    <property type="evidence" value="ECO:0007669"/>
    <property type="project" value="UniProtKB-UniRule"/>
</dbReference>
<feature type="modified residue" description="N6-(pyridoxal phosphate)lysine" evidence="4">
    <location>
        <position position="237"/>
    </location>
</feature>
<dbReference type="InterPro" id="IPR015422">
    <property type="entry name" value="PyrdxlP-dep_Trfase_small"/>
</dbReference>
<feature type="binding site" evidence="4">
    <location>
        <position position="211"/>
    </location>
    <ligand>
        <name>pyridoxal 5'-phosphate</name>
        <dbReference type="ChEBI" id="CHEBI:597326"/>
    </ligand>
</feature>
<dbReference type="PANTHER" id="PTHR14084">
    <property type="entry name" value="KYNURENINASE"/>
    <property type="match status" value="1"/>
</dbReference>
<dbReference type="Gene3D" id="3.40.640.10">
    <property type="entry name" value="Type I PLP-dependent aspartate aminotransferase-like (Major domain)"/>
    <property type="match status" value="1"/>
</dbReference>
<keyword evidence="3 4" id="KW-0663">Pyridoxal phosphate</keyword>
<dbReference type="KEGG" id="wma:WM2015_2130"/>
<comment type="pathway">
    <text evidence="4 6">Cofactor biosynthesis; NAD(+) biosynthesis; quinolinate from L-kynurenine: step 2/3.</text>
</comment>
<dbReference type="Proteomes" id="UP000066624">
    <property type="component" value="Chromosome"/>
</dbReference>
<comment type="catalytic activity">
    <reaction evidence="6">
        <text>3-hydroxy-L-kynurenine + H2O = 3-hydroxyanthranilate + L-alanine + H(+)</text>
        <dbReference type="Rhea" id="RHEA:25143"/>
        <dbReference type="ChEBI" id="CHEBI:15377"/>
        <dbReference type="ChEBI" id="CHEBI:15378"/>
        <dbReference type="ChEBI" id="CHEBI:36559"/>
        <dbReference type="ChEBI" id="CHEBI:57972"/>
        <dbReference type="ChEBI" id="CHEBI:58125"/>
        <dbReference type="EC" id="3.7.1.3"/>
    </reaction>
</comment>
<accession>A0A0K0XXU2</accession>
<feature type="binding site" evidence="4">
    <location>
        <begin position="127"/>
        <end position="130"/>
    </location>
    <ligand>
        <name>pyridoxal 5'-phosphate</name>
        <dbReference type="ChEBI" id="CHEBI:597326"/>
    </ligand>
</feature>
<dbReference type="Pfam" id="PF22580">
    <property type="entry name" value="KYNU_C"/>
    <property type="match status" value="1"/>
</dbReference>
<sequence length="419" mass="47074">MSIHRTDTDYQAGDFRERFRIPPGPDGEDCLYFCGNSLGLQPQASADAVTAELERWAGLGVAGHFDGPLAWMPYHRLATDHLARLVGAKRHEVVAMNSLTVNLHLMMVSFFRPSGARRRIVIERGAFPSDRHAVASQLEFHGLDQDRDLVELAPRRDGLLHEEDLEDYLERFGDQVALVLWPGVQYATGQAFDMERIARACQRAGVMLGLDLAHAVGNLPLELNAWGCDFAVWCSYKYLNAGPGAVAGCFVHERHAKDTRPRFAGWWGHDEKTRFRMGPDFEPMRGAEGWQLSNPPVLALAALWPSLEIFSEAGIQNLRQASLAMTGHLAQRINDELADTLQILTPMEPHRRGCQLSLRVRSGRHDGRLLFERLEGHGVIADWREPDIIRVAPVPLYNRIEDCDRLIDMIKQLRPGGRA</sequence>
<dbReference type="UniPathway" id="UPA00253">
    <property type="reaction ID" value="UER00329"/>
</dbReference>
<gene>
    <name evidence="4" type="primary">kynU</name>
    <name evidence="7" type="ORF">WM2015_2130</name>
</gene>
<feature type="binding site" evidence="4">
    <location>
        <position position="99"/>
    </location>
    <ligand>
        <name>pyridoxal 5'-phosphate</name>
        <dbReference type="ChEBI" id="CHEBI:597326"/>
    </ligand>
</feature>
<evidence type="ECO:0000313" key="8">
    <source>
        <dbReference type="Proteomes" id="UP000066624"/>
    </source>
</evidence>
<evidence type="ECO:0000256" key="3">
    <source>
        <dbReference type="ARBA" id="ARBA00022898"/>
    </source>
</evidence>
<dbReference type="GO" id="GO:0009435">
    <property type="term" value="P:NAD+ biosynthetic process"/>
    <property type="evidence" value="ECO:0007669"/>
    <property type="project" value="UniProtKB-UniRule"/>
</dbReference>
<comment type="similarity">
    <text evidence="4 6">Belongs to the kynureninase family.</text>
</comment>
<evidence type="ECO:0000256" key="5">
    <source>
        <dbReference type="NCBIfam" id="TIGR01814"/>
    </source>
</evidence>
<dbReference type="GO" id="GO:0097053">
    <property type="term" value="P:L-kynurenine catabolic process"/>
    <property type="evidence" value="ECO:0007669"/>
    <property type="project" value="UniProtKB-UniRule"/>
</dbReference>
<dbReference type="PATRIC" id="fig|1579979.3.peg.2176"/>
<keyword evidence="1 4" id="KW-0662">Pyridine nucleotide biosynthesis</keyword>
<evidence type="ECO:0000256" key="6">
    <source>
        <dbReference type="PIRNR" id="PIRNR038800"/>
    </source>
</evidence>
<dbReference type="STRING" id="1579979.WM2015_2130"/>
<evidence type="ECO:0000256" key="1">
    <source>
        <dbReference type="ARBA" id="ARBA00022642"/>
    </source>
</evidence>
<comment type="catalytic activity">
    <reaction evidence="4 6">
        <text>L-kynurenine + H2O = anthranilate + L-alanine + H(+)</text>
        <dbReference type="Rhea" id="RHEA:16813"/>
        <dbReference type="ChEBI" id="CHEBI:15377"/>
        <dbReference type="ChEBI" id="CHEBI:15378"/>
        <dbReference type="ChEBI" id="CHEBI:16567"/>
        <dbReference type="ChEBI" id="CHEBI:57959"/>
        <dbReference type="ChEBI" id="CHEBI:57972"/>
        <dbReference type="EC" id="3.7.1.3"/>
    </reaction>
</comment>
<dbReference type="OrthoDB" id="9812626at2"/>
<dbReference type="HAMAP" id="MF_01970">
    <property type="entry name" value="Kynureninase"/>
    <property type="match status" value="1"/>
</dbReference>
<keyword evidence="2 4" id="KW-0378">Hydrolase</keyword>